<evidence type="ECO:0000313" key="2">
    <source>
        <dbReference type="EMBL" id="KAK4828753.1"/>
    </source>
</evidence>
<organism evidence="2 3">
    <name type="scientific">Mycteria americana</name>
    <name type="common">Wood stork</name>
    <dbReference type="NCBI Taxonomy" id="33587"/>
    <lineage>
        <taxon>Eukaryota</taxon>
        <taxon>Metazoa</taxon>
        <taxon>Chordata</taxon>
        <taxon>Craniata</taxon>
        <taxon>Vertebrata</taxon>
        <taxon>Euteleostomi</taxon>
        <taxon>Archelosauria</taxon>
        <taxon>Archosauria</taxon>
        <taxon>Dinosauria</taxon>
        <taxon>Saurischia</taxon>
        <taxon>Theropoda</taxon>
        <taxon>Coelurosauria</taxon>
        <taxon>Aves</taxon>
        <taxon>Neognathae</taxon>
        <taxon>Neoaves</taxon>
        <taxon>Aequornithes</taxon>
        <taxon>Ciconiiformes</taxon>
        <taxon>Ciconiidae</taxon>
        <taxon>Mycteria</taxon>
    </lineage>
</organism>
<evidence type="ECO:0000313" key="3">
    <source>
        <dbReference type="Proteomes" id="UP001333110"/>
    </source>
</evidence>
<sequence>MTLYREGKPYRNRFQNHPFSPDDFPEWPCPFFMILVPQHSQWHDRKSNNPHENSSVACATANRSTSPRASGAKPDNETQFANPPQRTSTPLSHLLLLQHKPYYSLQHRLLYDALRKTGAIRMTMLFVKPALHGVIFTSALDHPSPSSLDGQQSHRVPRLEEMSKGQLCPQLDAAPGLRDIISTLHTGKIAASELLEKAPELSQGRVRLYIRKIKNTLRHIITHSDMEEVPCQYKSDLQPPKALSSWSKITSLEKETKKRSQNNALHLGEEKPMSALESSFVEKHLGVLMNKSNISQQCVPVAKAANQIQVYINTIVASRSGEVVLPSIQRLQDHICGSEINTLEVQKQVQRRATAIISVLEHMTYQERQRKLGEYPTPAVLHPNSIQRSPLPQLVSSCEKHVHKSSSWNLSPKKEEAVLASSKFTVQATDKTARERQNWKAQEITTDYQSKCSARVIRRDISGQGTPHREPKRASADAQVLGMLRDMLLAGKFSVPSSAV</sequence>
<keyword evidence="3" id="KW-1185">Reference proteome</keyword>
<gene>
    <name evidence="2" type="ORF">QYF61_000744</name>
</gene>
<name>A0AAN7SHU4_MYCAM</name>
<feature type="region of interest" description="Disordered" evidence="1">
    <location>
        <begin position="43"/>
        <end position="88"/>
    </location>
</feature>
<reference evidence="2 3" key="1">
    <citation type="journal article" date="2023" name="J. Hered.">
        <title>Chromosome-level genome of the wood stork (Mycteria americana) provides insight into avian chromosome evolution.</title>
        <authorList>
            <person name="Flamio R. Jr."/>
            <person name="Ramstad K.M."/>
        </authorList>
    </citation>
    <scope>NUCLEOTIDE SEQUENCE [LARGE SCALE GENOMIC DNA]</scope>
    <source>
        <strain evidence="2">JAX WOST 10</strain>
    </source>
</reference>
<dbReference type="Proteomes" id="UP001333110">
    <property type="component" value="Unassembled WGS sequence"/>
</dbReference>
<feature type="compositionally biased region" description="Polar residues" evidence="1">
    <location>
        <begin position="50"/>
        <end position="68"/>
    </location>
</feature>
<evidence type="ECO:0000256" key="1">
    <source>
        <dbReference type="SAM" id="MobiDB-lite"/>
    </source>
</evidence>
<protein>
    <submittedName>
        <fullName evidence="2">Uncharacterized protein</fullName>
    </submittedName>
</protein>
<accession>A0AAN7SHU4</accession>
<proteinExistence type="predicted"/>
<comment type="caution">
    <text evidence="2">The sequence shown here is derived from an EMBL/GenBank/DDBJ whole genome shotgun (WGS) entry which is preliminary data.</text>
</comment>
<dbReference type="EMBL" id="JAUNZN010000001">
    <property type="protein sequence ID" value="KAK4828753.1"/>
    <property type="molecule type" value="Genomic_DNA"/>
</dbReference>
<dbReference type="AlphaFoldDB" id="A0AAN7SHU4"/>
<feature type="compositionally biased region" description="Polar residues" evidence="1">
    <location>
        <begin position="77"/>
        <end position="88"/>
    </location>
</feature>